<feature type="region of interest" description="Disordered" evidence="1">
    <location>
        <begin position="31"/>
        <end position="72"/>
    </location>
</feature>
<organism evidence="2 3">
    <name type="scientific">Phakopsora pachyrhizi</name>
    <name type="common">Asian soybean rust disease fungus</name>
    <dbReference type="NCBI Taxonomy" id="170000"/>
    <lineage>
        <taxon>Eukaryota</taxon>
        <taxon>Fungi</taxon>
        <taxon>Dikarya</taxon>
        <taxon>Basidiomycota</taxon>
        <taxon>Pucciniomycotina</taxon>
        <taxon>Pucciniomycetes</taxon>
        <taxon>Pucciniales</taxon>
        <taxon>Phakopsoraceae</taxon>
        <taxon>Phakopsora</taxon>
    </lineage>
</organism>
<evidence type="ECO:0000313" key="3">
    <source>
        <dbReference type="Proteomes" id="UP001153365"/>
    </source>
</evidence>
<feature type="compositionally biased region" description="Basic and acidic residues" evidence="1">
    <location>
        <begin position="219"/>
        <end position="241"/>
    </location>
</feature>
<reference evidence="2" key="1">
    <citation type="submission" date="2022-06" db="EMBL/GenBank/DDBJ databases">
        <authorList>
            <consortium name="SYNGENTA / RWTH Aachen University"/>
        </authorList>
    </citation>
    <scope>NUCLEOTIDE SEQUENCE</scope>
</reference>
<dbReference type="AlphaFoldDB" id="A0AAV0B5H0"/>
<evidence type="ECO:0000256" key="1">
    <source>
        <dbReference type="SAM" id="MobiDB-lite"/>
    </source>
</evidence>
<dbReference type="Proteomes" id="UP001153365">
    <property type="component" value="Unassembled WGS sequence"/>
</dbReference>
<evidence type="ECO:0000313" key="2">
    <source>
        <dbReference type="EMBL" id="CAH7682121.1"/>
    </source>
</evidence>
<sequence>MSISVTLEEICKETQLRPNDAAFALISSGLTKSSKKRATERSDEGHQSHSTVPTPSSSKKSESTVSYKAQSTLARSNPTTICTVEASIMPPKPMETQKTMKKKKKVKLKDDSLEGGKPGNEDLIGTNNEEIKRCCNFSNEDEINRIYNNNNSNSGNSNNFSTNNINALGSINNSYSVSNINCSIESDGNRDGDYGFNDIGEGGAIEEGIRRFIQITEEGNTKRKEDNTEERPNEEGKLRSRVGVEEEVEGVKEGELVVIDTDLVYEIIKRWKIRIEPYLDRTS</sequence>
<proteinExistence type="predicted"/>
<keyword evidence="3" id="KW-1185">Reference proteome</keyword>
<accession>A0AAV0B5H0</accession>
<feature type="region of interest" description="Disordered" evidence="1">
    <location>
        <begin position="91"/>
        <end position="124"/>
    </location>
</feature>
<feature type="compositionally biased region" description="Low complexity" evidence="1">
    <location>
        <begin position="48"/>
        <end position="66"/>
    </location>
</feature>
<feature type="compositionally biased region" description="Basic and acidic residues" evidence="1">
    <location>
        <begin position="37"/>
        <end position="47"/>
    </location>
</feature>
<feature type="region of interest" description="Disordered" evidence="1">
    <location>
        <begin position="216"/>
        <end position="241"/>
    </location>
</feature>
<gene>
    <name evidence="2" type="ORF">PPACK8108_LOCUS14841</name>
</gene>
<dbReference type="EMBL" id="CALTRL010003867">
    <property type="protein sequence ID" value="CAH7682121.1"/>
    <property type="molecule type" value="Genomic_DNA"/>
</dbReference>
<comment type="caution">
    <text evidence="2">The sequence shown here is derived from an EMBL/GenBank/DDBJ whole genome shotgun (WGS) entry which is preliminary data.</text>
</comment>
<protein>
    <submittedName>
        <fullName evidence="2">Uncharacterized protein</fullName>
    </submittedName>
</protein>
<name>A0AAV0B5H0_PHAPC</name>